<keyword evidence="7" id="KW-1185">Reference proteome</keyword>
<comment type="subcellular location">
    <subcellularLocation>
        <location evidence="1">Membrane</location>
        <topology evidence="1">Multi-pass membrane protein</topology>
    </subcellularLocation>
</comment>
<keyword evidence="5" id="KW-0472">Membrane</keyword>
<accession>A0ABR3JMT4</accession>
<dbReference type="Proteomes" id="UP001556367">
    <property type="component" value="Unassembled WGS sequence"/>
</dbReference>
<dbReference type="InterPro" id="IPR038213">
    <property type="entry name" value="IFI6/IFI27-like_sf"/>
</dbReference>
<evidence type="ECO:0000256" key="3">
    <source>
        <dbReference type="ARBA" id="ARBA00022692"/>
    </source>
</evidence>
<evidence type="ECO:0000256" key="2">
    <source>
        <dbReference type="ARBA" id="ARBA00007262"/>
    </source>
</evidence>
<dbReference type="InterPro" id="IPR009311">
    <property type="entry name" value="IFI6/IFI27-like"/>
</dbReference>
<protein>
    <submittedName>
        <fullName evidence="6">Uncharacterized protein</fullName>
    </submittedName>
</protein>
<sequence length="93" mass="8476">MNPYLVAGAAAAGGALIAPVAAPAVLGLVGFGAAGPVAGTMAAAMQASIGNVVLGSAFAGAQSVAMGGALPVVGTAIAAGISGTTAYVAKLFF</sequence>
<keyword evidence="4" id="KW-1133">Transmembrane helix</keyword>
<dbReference type="Gene3D" id="6.10.110.10">
    <property type="match status" value="1"/>
</dbReference>
<evidence type="ECO:0000313" key="6">
    <source>
        <dbReference type="EMBL" id="KAL0956827.1"/>
    </source>
</evidence>
<evidence type="ECO:0000313" key="7">
    <source>
        <dbReference type="Proteomes" id="UP001556367"/>
    </source>
</evidence>
<dbReference type="Pfam" id="PF06140">
    <property type="entry name" value="Ifi-6-16"/>
    <property type="match status" value="1"/>
</dbReference>
<name>A0ABR3JMT4_9AGAR</name>
<organism evidence="6 7">
    <name type="scientific">Hohenbuehelia grisea</name>
    <dbReference type="NCBI Taxonomy" id="104357"/>
    <lineage>
        <taxon>Eukaryota</taxon>
        <taxon>Fungi</taxon>
        <taxon>Dikarya</taxon>
        <taxon>Basidiomycota</taxon>
        <taxon>Agaricomycotina</taxon>
        <taxon>Agaricomycetes</taxon>
        <taxon>Agaricomycetidae</taxon>
        <taxon>Agaricales</taxon>
        <taxon>Pleurotineae</taxon>
        <taxon>Pleurotaceae</taxon>
        <taxon>Hohenbuehelia</taxon>
    </lineage>
</organism>
<evidence type="ECO:0000256" key="5">
    <source>
        <dbReference type="ARBA" id="ARBA00023136"/>
    </source>
</evidence>
<comment type="caution">
    <text evidence="6">The sequence shown here is derived from an EMBL/GenBank/DDBJ whole genome shotgun (WGS) entry which is preliminary data.</text>
</comment>
<evidence type="ECO:0000256" key="4">
    <source>
        <dbReference type="ARBA" id="ARBA00022989"/>
    </source>
</evidence>
<keyword evidence="3" id="KW-0812">Transmembrane</keyword>
<proteinExistence type="inferred from homology"/>
<comment type="similarity">
    <text evidence="2">Belongs to the IFI6/IFI27 family.</text>
</comment>
<dbReference type="EMBL" id="JASNQZ010000006">
    <property type="protein sequence ID" value="KAL0956827.1"/>
    <property type="molecule type" value="Genomic_DNA"/>
</dbReference>
<evidence type="ECO:0000256" key="1">
    <source>
        <dbReference type="ARBA" id="ARBA00004141"/>
    </source>
</evidence>
<reference evidence="7" key="1">
    <citation type="submission" date="2024-06" db="EMBL/GenBank/DDBJ databases">
        <title>Multi-omics analyses provide insights into the biosynthesis of the anticancer antibiotic pleurotin in Hohenbuehelia grisea.</title>
        <authorList>
            <person name="Weaver J.A."/>
            <person name="Alberti F."/>
        </authorList>
    </citation>
    <scope>NUCLEOTIDE SEQUENCE [LARGE SCALE GENOMIC DNA]</scope>
    <source>
        <strain evidence="7">T-177</strain>
    </source>
</reference>
<gene>
    <name evidence="6" type="ORF">HGRIS_002938</name>
</gene>